<gene>
    <name evidence="3" type="ORF">CkaCkLH20_06434</name>
</gene>
<feature type="region of interest" description="Disordered" evidence="1">
    <location>
        <begin position="1"/>
        <end position="97"/>
    </location>
</feature>
<dbReference type="InterPro" id="IPR057511">
    <property type="entry name" value="WH_GDS1"/>
</dbReference>
<name>A0A9P6I404_9PEZI</name>
<protein>
    <submittedName>
        <fullName evidence="3">Mucin</fullName>
    </submittedName>
</protein>
<evidence type="ECO:0000313" key="3">
    <source>
        <dbReference type="EMBL" id="KAF9875988.1"/>
    </source>
</evidence>
<dbReference type="OrthoDB" id="4150221at2759"/>
<reference evidence="3" key="1">
    <citation type="submission" date="2020-03" db="EMBL/GenBank/DDBJ databases">
        <authorList>
            <person name="He L."/>
        </authorList>
    </citation>
    <scope>NUCLEOTIDE SEQUENCE</scope>
    <source>
        <strain evidence="3">CkLH20</strain>
    </source>
</reference>
<feature type="domain" description="GDS1 winged helix" evidence="2">
    <location>
        <begin position="110"/>
        <end position="204"/>
    </location>
</feature>
<sequence length="398" mass="43831">MPYNTRRKSLSLPSLGIHVPGSHAHRSPSTATSRRTISEQTPSRIAITATTITSHPNKRQKRSHGDEARQRHGSSKRPDEKAMLEHTPPPSPTIDDTVEMEDAVPSRKIDMEGINDEIVEAVIVQLQATANRPHLVKELATVLSQQLTIVQHSANPCAIVSSRLAAYLKRSCWSALAPCPVAKELETVHPRRTYFYLTTCPRQPFPDSAASLLLQRSVISPSLSSVASGSDDDDLDLRRRELSPSPEVDLSSPEFDDGDDDFAMPSTPVGSLPNSLRYARSHRSASPPLEKDEREFTQTADVLQKRKLAREFSSAAAGDHSAYEAARDDNMFDEKQGVHVNGGTAPIHFLTSPAIKATMPSKKEADGDGWLKLGTLLEWDHRPENIELDELDCLLDSC</sequence>
<proteinExistence type="predicted"/>
<dbReference type="RefSeq" id="XP_038745449.1">
    <property type="nucleotide sequence ID" value="XM_038889151.1"/>
</dbReference>
<dbReference type="EMBL" id="JAATWM020000019">
    <property type="protein sequence ID" value="KAF9875988.1"/>
    <property type="molecule type" value="Genomic_DNA"/>
</dbReference>
<dbReference type="Pfam" id="PF25318">
    <property type="entry name" value="WHD_GDS1"/>
    <property type="match status" value="1"/>
</dbReference>
<dbReference type="Proteomes" id="UP000781932">
    <property type="component" value="Unassembled WGS sequence"/>
</dbReference>
<evidence type="ECO:0000259" key="2">
    <source>
        <dbReference type="Pfam" id="PF25318"/>
    </source>
</evidence>
<accession>A0A9P6I404</accession>
<comment type="caution">
    <text evidence="3">The sequence shown here is derived from an EMBL/GenBank/DDBJ whole genome shotgun (WGS) entry which is preliminary data.</text>
</comment>
<keyword evidence="4" id="KW-1185">Reference proteome</keyword>
<organism evidence="3 4">
    <name type="scientific">Colletotrichum karsti</name>
    <dbReference type="NCBI Taxonomy" id="1095194"/>
    <lineage>
        <taxon>Eukaryota</taxon>
        <taxon>Fungi</taxon>
        <taxon>Dikarya</taxon>
        <taxon>Ascomycota</taxon>
        <taxon>Pezizomycotina</taxon>
        <taxon>Sordariomycetes</taxon>
        <taxon>Hypocreomycetidae</taxon>
        <taxon>Glomerellales</taxon>
        <taxon>Glomerellaceae</taxon>
        <taxon>Colletotrichum</taxon>
        <taxon>Colletotrichum boninense species complex</taxon>
    </lineage>
</organism>
<feature type="region of interest" description="Disordered" evidence="1">
    <location>
        <begin position="223"/>
        <end position="295"/>
    </location>
</feature>
<evidence type="ECO:0000256" key="1">
    <source>
        <dbReference type="SAM" id="MobiDB-lite"/>
    </source>
</evidence>
<feature type="compositionally biased region" description="Polar residues" evidence="1">
    <location>
        <begin position="27"/>
        <end position="43"/>
    </location>
</feature>
<reference evidence="3" key="2">
    <citation type="submission" date="2020-11" db="EMBL/GenBank/DDBJ databases">
        <title>Whole genome sequencing of Colletotrichum sp.</title>
        <authorList>
            <person name="Li H."/>
        </authorList>
    </citation>
    <scope>NUCLEOTIDE SEQUENCE</scope>
    <source>
        <strain evidence="3">CkLH20</strain>
    </source>
</reference>
<feature type="compositionally biased region" description="Basic and acidic residues" evidence="1">
    <location>
        <begin position="63"/>
        <end position="84"/>
    </location>
</feature>
<dbReference type="GeneID" id="62162225"/>
<dbReference type="AlphaFoldDB" id="A0A9P6I404"/>
<evidence type="ECO:0000313" key="4">
    <source>
        <dbReference type="Proteomes" id="UP000781932"/>
    </source>
</evidence>